<feature type="transmembrane region" description="Helical" evidence="1">
    <location>
        <begin position="37"/>
        <end position="57"/>
    </location>
</feature>
<dbReference type="Proteomes" id="UP000030481">
    <property type="component" value="Unassembled WGS sequence"/>
</dbReference>
<dbReference type="InterPro" id="IPR019664">
    <property type="entry name" value="Uncharacterised_Ycf51"/>
</dbReference>
<sequence length="154" mass="17399">MSFFELLENTPKIFGFLGIFLFISTITAFIFNFGFKFRIIGATIFSLLLSLSSWAFIQSYSEKVLIEGAKYVPIVYDNGFDLIIAKADDDFPEESIEPTLKQLSENLMKGSRSGANINIKIRKLEKISDDVSKPVIIGEVQKNIKMNLSLKNEN</sequence>
<gene>
    <name evidence="2" type="ORF">EV01_1727</name>
</gene>
<evidence type="ECO:0000256" key="1">
    <source>
        <dbReference type="SAM" id="Phobius"/>
    </source>
</evidence>
<evidence type="ECO:0000313" key="3">
    <source>
        <dbReference type="Proteomes" id="UP000030481"/>
    </source>
</evidence>
<keyword evidence="1" id="KW-0472">Membrane</keyword>
<evidence type="ECO:0000313" key="2">
    <source>
        <dbReference type="EMBL" id="KGG07389.1"/>
    </source>
</evidence>
<comment type="caution">
    <text evidence="2">The sequence shown here is derived from an EMBL/GenBank/DDBJ whole genome shotgun (WGS) entry which is preliminary data.</text>
</comment>
<dbReference type="Pfam" id="PF10726">
    <property type="entry name" value="DUF2518"/>
    <property type="match status" value="1"/>
</dbReference>
<protein>
    <submittedName>
        <fullName evidence="2">Uncharacterized protein</fullName>
    </submittedName>
</protein>
<dbReference type="EMBL" id="JNAR01000016">
    <property type="protein sequence ID" value="KGG07389.1"/>
    <property type="molecule type" value="Genomic_DNA"/>
</dbReference>
<dbReference type="AlphaFoldDB" id="A0A0A2B429"/>
<feature type="transmembrane region" description="Helical" evidence="1">
    <location>
        <begin position="12"/>
        <end position="31"/>
    </location>
</feature>
<keyword evidence="1" id="KW-0812">Transmembrane</keyword>
<accession>A0A0A2B429</accession>
<reference evidence="3" key="1">
    <citation type="journal article" date="2014" name="Sci. Data">
        <title>Genomes of diverse isolates of the marine cyanobacterium Prochlorococcus.</title>
        <authorList>
            <person name="Biller S."/>
            <person name="Berube P."/>
            <person name="Thompson J."/>
            <person name="Kelly L."/>
            <person name="Roggensack S."/>
            <person name="Awad L."/>
            <person name="Roache-Johnson K."/>
            <person name="Ding H."/>
            <person name="Giovannoni S.J."/>
            <person name="Moore L.R."/>
            <person name="Chisholm S.W."/>
        </authorList>
    </citation>
    <scope>NUCLEOTIDE SEQUENCE [LARGE SCALE GENOMIC DNA]</scope>
</reference>
<proteinExistence type="predicted"/>
<keyword evidence="1" id="KW-1133">Transmembrane helix</keyword>
<organism evidence="2 3">
    <name type="scientific">Prochlorococcus marinus str. MIT 9401</name>
    <dbReference type="NCBI Taxonomy" id="167551"/>
    <lineage>
        <taxon>Bacteria</taxon>
        <taxon>Bacillati</taxon>
        <taxon>Cyanobacteriota</taxon>
        <taxon>Cyanophyceae</taxon>
        <taxon>Synechococcales</taxon>
        <taxon>Prochlorococcaceae</taxon>
        <taxon>Prochlorococcus</taxon>
    </lineage>
</organism>
<dbReference type="RefSeq" id="WP_032517720.1">
    <property type="nucleotide sequence ID" value="NZ_JNAR01000016.1"/>
</dbReference>
<name>A0A0A2B429_PROMR</name>